<dbReference type="AlphaFoldDB" id="A0A518B835"/>
<dbReference type="PANTHER" id="PTHR33908:SF11">
    <property type="entry name" value="MEMBRANE PROTEIN"/>
    <property type="match status" value="1"/>
</dbReference>
<feature type="transmembrane region" description="Helical" evidence="8">
    <location>
        <begin position="232"/>
        <end position="255"/>
    </location>
</feature>
<keyword evidence="2" id="KW-1003">Cell membrane</keyword>
<dbReference type="InterPro" id="IPR038731">
    <property type="entry name" value="RgtA/B/C-like"/>
</dbReference>
<feature type="transmembrane region" description="Helical" evidence="8">
    <location>
        <begin position="345"/>
        <end position="368"/>
    </location>
</feature>
<dbReference type="KEGG" id="knv:Pan216_40110"/>
<keyword evidence="4" id="KW-0808">Transferase</keyword>
<dbReference type="Pfam" id="PF13231">
    <property type="entry name" value="PMT_2"/>
    <property type="match status" value="1"/>
</dbReference>
<keyword evidence="11" id="KW-1185">Reference proteome</keyword>
<keyword evidence="5 8" id="KW-0812">Transmembrane</keyword>
<feature type="transmembrane region" description="Helical" evidence="8">
    <location>
        <begin position="304"/>
        <end position="325"/>
    </location>
</feature>
<keyword evidence="6 8" id="KW-1133">Transmembrane helix</keyword>
<dbReference type="Proteomes" id="UP000317093">
    <property type="component" value="Chromosome"/>
</dbReference>
<feature type="transmembrane region" description="Helical" evidence="8">
    <location>
        <begin position="275"/>
        <end position="297"/>
    </location>
</feature>
<evidence type="ECO:0000313" key="10">
    <source>
        <dbReference type="EMBL" id="QDU63136.1"/>
    </source>
</evidence>
<protein>
    <recommendedName>
        <fullName evidence="9">Glycosyltransferase RgtA/B/C/D-like domain-containing protein</fullName>
    </recommendedName>
</protein>
<dbReference type="InterPro" id="IPR050297">
    <property type="entry name" value="LipidA_mod_glycosyltrf_83"/>
</dbReference>
<organism evidence="10 11">
    <name type="scientific">Kolteria novifilia</name>
    <dbReference type="NCBI Taxonomy" id="2527975"/>
    <lineage>
        <taxon>Bacteria</taxon>
        <taxon>Pseudomonadati</taxon>
        <taxon>Planctomycetota</taxon>
        <taxon>Planctomycetia</taxon>
        <taxon>Kolteriales</taxon>
        <taxon>Kolteriaceae</taxon>
        <taxon>Kolteria</taxon>
    </lineage>
</organism>
<evidence type="ECO:0000259" key="9">
    <source>
        <dbReference type="Pfam" id="PF13231"/>
    </source>
</evidence>
<gene>
    <name evidence="10" type="ORF">Pan216_40110</name>
</gene>
<evidence type="ECO:0000256" key="6">
    <source>
        <dbReference type="ARBA" id="ARBA00022989"/>
    </source>
</evidence>
<proteinExistence type="predicted"/>
<accession>A0A518B835</accession>
<feature type="transmembrane region" description="Helical" evidence="8">
    <location>
        <begin position="380"/>
        <end position="399"/>
    </location>
</feature>
<keyword evidence="7 8" id="KW-0472">Membrane</keyword>
<name>A0A518B835_9BACT</name>
<evidence type="ECO:0000256" key="5">
    <source>
        <dbReference type="ARBA" id="ARBA00022692"/>
    </source>
</evidence>
<feature type="domain" description="Glycosyltransferase RgtA/B/C/D-like" evidence="9">
    <location>
        <begin position="100"/>
        <end position="230"/>
    </location>
</feature>
<dbReference type="GO" id="GO:0005886">
    <property type="term" value="C:plasma membrane"/>
    <property type="evidence" value="ECO:0007669"/>
    <property type="project" value="UniProtKB-SubCell"/>
</dbReference>
<evidence type="ECO:0000256" key="3">
    <source>
        <dbReference type="ARBA" id="ARBA00022676"/>
    </source>
</evidence>
<dbReference type="PANTHER" id="PTHR33908">
    <property type="entry name" value="MANNOSYLTRANSFERASE YKCB-RELATED"/>
    <property type="match status" value="1"/>
</dbReference>
<evidence type="ECO:0000256" key="2">
    <source>
        <dbReference type="ARBA" id="ARBA00022475"/>
    </source>
</evidence>
<dbReference type="GO" id="GO:0009103">
    <property type="term" value="P:lipopolysaccharide biosynthetic process"/>
    <property type="evidence" value="ECO:0007669"/>
    <property type="project" value="UniProtKB-ARBA"/>
</dbReference>
<feature type="transmembrane region" description="Helical" evidence="8">
    <location>
        <begin position="194"/>
        <end position="220"/>
    </location>
</feature>
<feature type="transmembrane region" description="Helical" evidence="8">
    <location>
        <begin position="405"/>
        <end position="424"/>
    </location>
</feature>
<comment type="subcellular location">
    <subcellularLocation>
        <location evidence="1">Cell membrane</location>
        <topology evidence="1">Multi-pass membrane protein</topology>
    </subcellularLocation>
</comment>
<reference evidence="10 11" key="1">
    <citation type="submission" date="2019-02" db="EMBL/GenBank/DDBJ databases">
        <title>Deep-cultivation of Planctomycetes and their phenomic and genomic characterization uncovers novel biology.</title>
        <authorList>
            <person name="Wiegand S."/>
            <person name="Jogler M."/>
            <person name="Boedeker C."/>
            <person name="Pinto D."/>
            <person name="Vollmers J."/>
            <person name="Rivas-Marin E."/>
            <person name="Kohn T."/>
            <person name="Peeters S.H."/>
            <person name="Heuer A."/>
            <person name="Rast P."/>
            <person name="Oberbeckmann S."/>
            <person name="Bunk B."/>
            <person name="Jeske O."/>
            <person name="Meyerdierks A."/>
            <person name="Storesund J.E."/>
            <person name="Kallscheuer N."/>
            <person name="Luecker S."/>
            <person name="Lage O.M."/>
            <person name="Pohl T."/>
            <person name="Merkel B.J."/>
            <person name="Hornburger P."/>
            <person name="Mueller R.-W."/>
            <person name="Bruemmer F."/>
            <person name="Labrenz M."/>
            <person name="Spormann A.M."/>
            <person name="Op den Camp H."/>
            <person name="Overmann J."/>
            <person name="Amann R."/>
            <person name="Jetten M.S.M."/>
            <person name="Mascher T."/>
            <person name="Medema M.H."/>
            <person name="Devos D.P."/>
            <person name="Kaster A.-K."/>
            <person name="Ovreas L."/>
            <person name="Rohde M."/>
            <person name="Galperin M.Y."/>
            <person name="Jogler C."/>
        </authorList>
    </citation>
    <scope>NUCLEOTIDE SEQUENCE [LARGE SCALE GENOMIC DNA]</scope>
    <source>
        <strain evidence="10 11">Pan216</strain>
    </source>
</reference>
<evidence type="ECO:0000313" key="11">
    <source>
        <dbReference type="Proteomes" id="UP000317093"/>
    </source>
</evidence>
<keyword evidence="3" id="KW-0328">Glycosyltransferase</keyword>
<dbReference type="GO" id="GO:0016763">
    <property type="term" value="F:pentosyltransferase activity"/>
    <property type="evidence" value="ECO:0007669"/>
    <property type="project" value="TreeGrafter"/>
</dbReference>
<evidence type="ECO:0000256" key="4">
    <source>
        <dbReference type="ARBA" id="ARBA00022679"/>
    </source>
</evidence>
<feature type="transmembrane region" description="Helical" evidence="8">
    <location>
        <begin position="431"/>
        <end position="455"/>
    </location>
</feature>
<dbReference type="OrthoDB" id="264886at2"/>
<sequence length="603" mass="67298">MTAVGRVQGRCSSPNRDRSVSIPSAAIPRRDYLIVLCLAFASTLPFLNKAFHIDDVLYLRVAGQIVKDPLDPFGGRSHDNRVLWDAKDGQPATLFEIDYNPPLWKYVLATIIGLFGIEEWKLHLAQSVAVCFAGFGLYHLSRRLTSHPLWATAMILFGPFFLPGQNLMLEGPLLCFWSWSLVFAWKSWDTDRLGPAWLAGLFAGLALMTKYTAGLLWPLLVIGALGFRRPRALVALIPPVLMLSAWSLHNILFHGEPHLSSHGMVFRPELWGPRLLVILRSTGAVTVFGPVVAIVLVQRGRWGWLALVGCLLAAGAAAWGDLLYVSRETAREALFQIDFVKSVHVVLFTFHGVLSLLGIAVVFLGSRLGKDRPWRFDEEAFLSLWILMMLLFNITSVPFNAVRHLLLFFVPLVFLLARLLEGMWAEGRWRLALLSGSALLALAIAIGDAEIAGAYRRTAIDTVRPRTMAGIKTWATGNWGFLYYSVREGANPLFAHPEEYGLGRPAPGDVVVHPRLITWSIFPPSDDFPALEVVEHRPLQLHWPLRTLFPAVNYYAIDTYALPWQIPLVSTGPEEDVPFEFAPLDDIIIYSIRGGIINIDNSQ</sequence>
<evidence type="ECO:0000256" key="7">
    <source>
        <dbReference type="ARBA" id="ARBA00023136"/>
    </source>
</evidence>
<feature type="transmembrane region" description="Helical" evidence="8">
    <location>
        <begin position="147"/>
        <end position="164"/>
    </location>
</feature>
<dbReference type="EMBL" id="CP036279">
    <property type="protein sequence ID" value="QDU63136.1"/>
    <property type="molecule type" value="Genomic_DNA"/>
</dbReference>
<evidence type="ECO:0000256" key="8">
    <source>
        <dbReference type="SAM" id="Phobius"/>
    </source>
</evidence>
<evidence type="ECO:0000256" key="1">
    <source>
        <dbReference type="ARBA" id="ARBA00004651"/>
    </source>
</evidence>